<dbReference type="EMBL" id="PDFK01000003">
    <property type="protein sequence ID" value="PKU51426.1"/>
    <property type="molecule type" value="Genomic_DNA"/>
</dbReference>
<comment type="caution">
    <text evidence="9">The sequence shown here is derived from an EMBL/GenBank/DDBJ whole genome shotgun (WGS) entry which is preliminary data.</text>
</comment>
<dbReference type="Proteomes" id="UP000234956">
    <property type="component" value="Unassembled WGS sequence"/>
</dbReference>
<dbReference type="PANTHER" id="PTHR47053">
    <property type="entry name" value="MUREIN DD-ENDOPEPTIDASE MEPH-RELATED"/>
    <property type="match status" value="1"/>
</dbReference>
<evidence type="ECO:0000259" key="7">
    <source>
        <dbReference type="PROSITE" id="PS51272"/>
    </source>
</evidence>
<dbReference type="Pfam" id="PF00395">
    <property type="entry name" value="SLH"/>
    <property type="match status" value="2"/>
</dbReference>
<keyword evidence="4" id="KW-0378">Hydrolase</keyword>
<dbReference type="GO" id="GO:0008234">
    <property type="term" value="F:cysteine-type peptidase activity"/>
    <property type="evidence" value="ECO:0007669"/>
    <property type="project" value="UniProtKB-KW"/>
</dbReference>
<feature type="signal peptide" evidence="6">
    <location>
        <begin position="1"/>
        <end position="26"/>
    </location>
</feature>
<evidence type="ECO:0000313" key="9">
    <source>
        <dbReference type="EMBL" id="PKU51426.1"/>
    </source>
</evidence>
<dbReference type="InterPro" id="IPR051202">
    <property type="entry name" value="Peptidase_C40"/>
</dbReference>
<protein>
    <submittedName>
        <fullName evidence="9">Peptidase</fullName>
    </submittedName>
</protein>
<evidence type="ECO:0000256" key="1">
    <source>
        <dbReference type="ARBA" id="ARBA00007074"/>
    </source>
</evidence>
<sequence>MKKKWLLPIFASFMFFTGIGVHEAKAATIADITNTAKAYIGVPYQYGGTNIKTGVDCSAFTQIVFSKLGISLERTSKAQYQQGTSIAKDQLKTGDLVFFNTSGSGISHVGIYIGDNSFISATTSSGVKIDNINDPYYWGSRYVGAKRVANFTENEFGEVKDAEIDFSVYASRGEVALKLAKQLQLDTSSTNSSFPDVKPSSKYAGAAEALKKIGVFTGDENGKFNPGSPMTRGQLSKVLVEAFHLKQQGAAEQFVDVPSAHWANNYVSILASNKVTVGKGDNVFGVNDNVTLVQLDAFIQRLAQ</sequence>
<dbReference type="Pfam" id="PF00877">
    <property type="entry name" value="NLPC_P60"/>
    <property type="match status" value="1"/>
</dbReference>
<dbReference type="AlphaFoldDB" id="A0A2I0UZH8"/>
<dbReference type="InterPro" id="IPR038765">
    <property type="entry name" value="Papain-like_cys_pep_sf"/>
</dbReference>
<organism evidence="9 10">
    <name type="scientific">Lysinibacillus fusiformis</name>
    <dbReference type="NCBI Taxonomy" id="28031"/>
    <lineage>
        <taxon>Bacteria</taxon>
        <taxon>Bacillati</taxon>
        <taxon>Bacillota</taxon>
        <taxon>Bacilli</taxon>
        <taxon>Bacillales</taxon>
        <taxon>Bacillaceae</taxon>
        <taxon>Lysinibacillus</taxon>
    </lineage>
</organism>
<dbReference type="SUPFAM" id="SSF54001">
    <property type="entry name" value="Cysteine proteinases"/>
    <property type="match status" value="1"/>
</dbReference>
<keyword evidence="5" id="KW-0788">Thiol protease</keyword>
<dbReference type="PANTHER" id="PTHR47053:SF1">
    <property type="entry name" value="MUREIN DD-ENDOPEPTIDASE MEPH-RELATED"/>
    <property type="match status" value="1"/>
</dbReference>
<dbReference type="Gene3D" id="3.90.1720.10">
    <property type="entry name" value="endopeptidase domain like (from Nostoc punctiforme)"/>
    <property type="match status" value="1"/>
</dbReference>
<dbReference type="GO" id="GO:0006508">
    <property type="term" value="P:proteolysis"/>
    <property type="evidence" value="ECO:0007669"/>
    <property type="project" value="UniProtKB-KW"/>
</dbReference>
<dbReference type="InterPro" id="IPR000064">
    <property type="entry name" value="NLP_P60_dom"/>
</dbReference>
<gene>
    <name evidence="9" type="ORF">CRI88_11985</name>
</gene>
<dbReference type="InterPro" id="IPR001119">
    <property type="entry name" value="SLH_dom"/>
</dbReference>
<dbReference type="RefSeq" id="WP_058844408.1">
    <property type="nucleotide sequence ID" value="NZ_PDFK01000003.1"/>
</dbReference>
<reference evidence="9 10" key="1">
    <citation type="submission" date="2017-10" db="EMBL/GenBank/DDBJ databases">
        <title>Draft genome of Lysinibacillus fusiformis strain Juneja, a laboratory-derived pathogen of Drosophila melanogaster.</title>
        <authorList>
            <person name="Smith B.R."/>
            <person name="Unckless R.L."/>
        </authorList>
    </citation>
    <scope>NUCLEOTIDE SEQUENCE [LARGE SCALE GENOMIC DNA]</scope>
    <source>
        <strain evidence="9 10">Juneja</strain>
    </source>
</reference>
<accession>A0A2I0UZH8</accession>
<dbReference type="PROSITE" id="PS51272">
    <property type="entry name" value="SLH"/>
    <property type="match status" value="2"/>
</dbReference>
<feature type="domain" description="SLH" evidence="7">
    <location>
        <begin position="254"/>
        <end position="304"/>
    </location>
</feature>
<evidence type="ECO:0000256" key="4">
    <source>
        <dbReference type="ARBA" id="ARBA00022801"/>
    </source>
</evidence>
<evidence type="ECO:0000256" key="2">
    <source>
        <dbReference type="ARBA" id="ARBA00022670"/>
    </source>
</evidence>
<evidence type="ECO:0000259" key="8">
    <source>
        <dbReference type="PROSITE" id="PS51935"/>
    </source>
</evidence>
<proteinExistence type="inferred from homology"/>
<evidence type="ECO:0000313" key="10">
    <source>
        <dbReference type="Proteomes" id="UP000234956"/>
    </source>
</evidence>
<keyword evidence="2" id="KW-0645">Protease</keyword>
<evidence type="ECO:0000256" key="3">
    <source>
        <dbReference type="ARBA" id="ARBA00022729"/>
    </source>
</evidence>
<comment type="similarity">
    <text evidence="1">Belongs to the peptidase C40 family.</text>
</comment>
<feature type="domain" description="NlpC/P60" evidence="8">
    <location>
        <begin position="26"/>
        <end position="149"/>
    </location>
</feature>
<feature type="chain" id="PRO_5014172336" evidence="6">
    <location>
        <begin position="27"/>
        <end position="304"/>
    </location>
</feature>
<feature type="domain" description="SLH" evidence="7">
    <location>
        <begin position="190"/>
        <end position="253"/>
    </location>
</feature>
<dbReference type="PROSITE" id="PS51935">
    <property type="entry name" value="NLPC_P60"/>
    <property type="match status" value="1"/>
</dbReference>
<keyword evidence="3 6" id="KW-0732">Signal</keyword>
<evidence type="ECO:0000256" key="5">
    <source>
        <dbReference type="ARBA" id="ARBA00022807"/>
    </source>
</evidence>
<name>A0A2I0UZH8_9BACI</name>
<evidence type="ECO:0000256" key="6">
    <source>
        <dbReference type="SAM" id="SignalP"/>
    </source>
</evidence>